<comment type="caution">
    <text evidence="1">The sequence shown here is derived from an EMBL/GenBank/DDBJ whole genome shotgun (WGS) entry which is preliminary data.</text>
</comment>
<name>A0ACC2N195_9HYME</name>
<evidence type="ECO:0000313" key="1">
    <source>
        <dbReference type="EMBL" id="KAJ8664606.1"/>
    </source>
</evidence>
<organism evidence="1 2">
    <name type="scientific">Eretmocerus hayati</name>
    <dbReference type="NCBI Taxonomy" id="131215"/>
    <lineage>
        <taxon>Eukaryota</taxon>
        <taxon>Metazoa</taxon>
        <taxon>Ecdysozoa</taxon>
        <taxon>Arthropoda</taxon>
        <taxon>Hexapoda</taxon>
        <taxon>Insecta</taxon>
        <taxon>Pterygota</taxon>
        <taxon>Neoptera</taxon>
        <taxon>Endopterygota</taxon>
        <taxon>Hymenoptera</taxon>
        <taxon>Apocrita</taxon>
        <taxon>Proctotrupomorpha</taxon>
        <taxon>Chalcidoidea</taxon>
        <taxon>Aphelinidae</taxon>
        <taxon>Aphelininae</taxon>
        <taxon>Eretmocerus</taxon>
    </lineage>
</organism>
<accession>A0ACC2N195</accession>
<evidence type="ECO:0000313" key="2">
    <source>
        <dbReference type="Proteomes" id="UP001239111"/>
    </source>
</evidence>
<reference evidence="1" key="1">
    <citation type="submission" date="2023-04" db="EMBL/GenBank/DDBJ databases">
        <title>A chromosome-level genome assembly of the parasitoid wasp Eretmocerus hayati.</title>
        <authorList>
            <person name="Zhong Y."/>
            <person name="Liu S."/>
            <person name="Liu Y."/>
        </authorList>
    </citation>
    <scope>NUCLEOTIDE SEQUENCE</scope>
    <source>
        <strain evidence="1">ZJU_SS_LIU_2023</strain>
    </source>
</reference>
<dbReference type="Proteomes" id="UP001239111">
    <property type="component" value="Chromosome 4"/>
</dbReference>
<proteinExistence type="predicted"/>
<sequence length="294" mass="34230">MNFQPQSDQENWRKVSKEPSGRDNSPPNSNWRDSSSRSANEARAGTSKTSQHFKMFTFAQTWPPITNIRLGRGRLLNLDSSILQWTIHGLWPSEPVDPNVDLIYCRGDFKPNTKRYIQPLKNELLRSWPNYDPKFSDDAFWEHQYKKHGTCAVIVGSTNTAYKYFLRALDLLDTYNMEKILRKINILPGTEIQLEELRSKLKKILGVDIQLLCESDPNLGVQYLYEARFCFDTDFRLVDCPYDDICDDVTIVSYDTRMGQRNTQNKGRIRSTESNWCMPNRNLNRADRSHEAAM</sequence>
<protein>
    <submittedName>
        <fullName evidence="1">Uncharacterized protein</fullName>
    </submittedName>
</protein>
<dbReference type="EMBL" id="CM056744">
    <property type="protein sequence ID" value="KAJ8664606.1"/>
    <property type="molecule type" value="Genomic_DNA"/>
</dbReference>
<keyword evidence="2" id="KW-1185">Reference proteome</keyword>
<gene>
    <name evidence="1" type="ORF">QAD02_006268</name>
</gene>